<comment type="caution">
    <text evidence="3">The sequence shown here is derived from an EMBL/GenBank/DDBJ whole genome shotgun (WGS) entry which is preliminary data.</text>
</comment>
<feature type="region of interest" description="Disordered" evidence="1">
    <location>
        <begin position="1"/>
        <end position="36"/>
    </location>
</feature>
<evidence type="ECO:0000313" key="4">
    <source>
        <dbReference type="Proteomes" id="UP001145021"/>
    </source>
</evidence>
<feature type="compositionally biased region" description="Polar residues" evidence="1">
    <location>
        <begin position="1"/>
        <end position="11"/>
    </location>
</feature>
<dbReference type="PANTHER" id="PTHR46366">
    <property type="entry name" value="PRO-APOPTOTIC SERINE PROTEASE NMA111"/>
    <property type="match status" value="1"/>
</dbReference>
<feature type="domain" description="PDZ" evidence="2">
    <location>
        <begin position="760"/>
        <end position="836"/>
    </location>
</feature>
<accession>A0A9W7XLN3</accession>
<dbReference type="SMART" id="SM00228">
    <property type="entry name" value="PDZ"/>
    <property type="match status" value="2"/>
</dbReference>
<reference evidence="3" key="1">
    <citation type="submission" date="2022-07" db="EMBL/GenBank/DDBJ databases">
        <title>Phylogenomic reconstructions and comparative analyses of Kickxellomycotina fungi.</title>
        <authorList>
            <person name="Reynolds N.K."/>
            <person name="Stajich J.E."/>
            <person name="Barry K."/>
            <person name="Grigoriev I.V."/>
            <person name="Crous P."/>
            <person name="Smith M.E."/>
        </authorList>
    </citation>
    <scope>NUCLEOTIDE SEQUENCE</scope>
    <source>
        <strain evidence="3">NBRC 105413</strain>
    </source>
</reference>
<dbReference type="Pfam" id="PF12812">
    <property type="entry name" value="PDZ_1"/>
    <property type="match status" value="1"/>
</dbReference>
<organism evidence="3 4">
    <name type="scientific">Coemansia asiatica</name>
    <dbReference type="NCBI Taxonomy" id="1052880"/>
    <lineage>
        <taxon>Eukaryota</taxon>
        <taxon>Fungi</taxon>
        <taxon>Fungi incertae sedis</taxon>
        <taxon>Zoopagomycota</taxon>
        <taxon>Kickxellomycotina</taxon>
        <taxon>Kickxellomycetes</taxon>
        <taxon>Kickxellales</taxon>
        <taxon>Kickxellaceae</taxon>
        <taxon>Coemansia</taxon>
    </lineage>
</organism>
<name>A0A9W7XLN3_9FUNG</name>
<dbReference type="Gene3D" id="2.40.10.120">
    <property type="match status" value="1"/>
</dbReference>
<feature type="compositionally biased region" description="Low complexity" evidence="1">
    <location>
        <begin position="20"/>
        <end position="36"/>
    </location>
</feature>
<dbReference type="SUPFAM" id="SSF50494">
    <property type="entry name" value="Trypsin-like serine proteases"/>
    <property type="match status" value="1"/>
</dbReference>
<dbReference type="EMBL" id="JANBOH010000077">
    <property type="protein sequence ID" value="KAJ1646049.1"/>
    <property type="molecule type" value="Genomic_DNA"/>
</dbReference>
<dbReference type="Pfam" id="PF13365">
    <property type="entry name" value="Trypsin_2"/>
    <property type="match status" value="1"/>
</dbReference>
<dbReference type="Proteomes" id="UP001145021">
    <property type="component" value="Unassembled WGS sequence"/>
</dbReference>
<dbReference type="PANTHER" id="PTHR46366:SF1">
    <property type="entry name" value="PDZ DOMAIN-CONTAINING PROTEIN C1685.05"/>
    <property type="match status" value="1"/>
</dbReference>
<gene>
    <name evidence="3" type="ORF">LPJ64_002427</name>
</gene>
<evidence type="ECO:0000313" key="3">
    <source>
        <dbReference type="EMBL" id="KAJ1646049.1"/>
    </source>
</evidence>
<dbReference type="InterPro" id="IPR009003">
    <property type="entry name" value="Peptidase_S1_PA"/>
</dbReference>
<evidence type="ECO:0000259" key="2">
    <source>
        <dbReference type="SMART" id="SM00228"/>
    </source>
</evidence>
<sequence>MGHLITPSQSPRIERFDQASTSSSPSPGPISSASSFSSTTRRDKWAQVFELALRSVVHITTNVHVNFDTHVAGQSTATGFVVDADLGIILSNRHVMTCAPATHSARFENTESIRIMPWYYDPVFDFAFFRYNPADLKTATPEAIRLVPEKATEGLEIRVLSCDSGEPISVSSGTIADTKRRPACAHCCFDYHEFNTFYCVAAAGTRGGSSGAPVLDIEGDAVALNVGGINRTQQSLFRPLHRIVKALEKLRQGKIPPRGTLQTMFQFVTNEHLAKIGLPLADIQLLYPQFIATKGMIKVDCMVPGSPADQLLRIDDVIFAANSYPVTDFESLLDVLDCAAGKSVNLSLFRDKKMMTVALPVTDLYSITPTKLLRVGMGCPGTNASLIFCDVSYVTAITIQAPRAGVMVCGTNTLFSSVGITRGSIITRINGKLVRDLDDFVENITCLCNRSIGIMVEYVVWNAPSSPKIAVVPSIPDLYTFELMQRHAQSGYWSTTNIRPESSIKSFSAQLCAIPVTLQPSYAKFQQMHASIVHITFYSMTSIGSIVSCFCKGYGYIASKKHGIIVCDRSTVPSHAGSISVTIANTIVINAWVEYIDPLSCYVYLRYNPSSISENAVEEAPICQDSQLNNQLRAGDDIAFITPADGDMPIICQTQVEMRTLLPLYDLDPNHERILNTEALLPKERPNHISQSFICDMQGNLCAMWVIHSKTGADRDHERIVFGVDIQQTLPVIERIKNKQSVRLQSLNVQFAKLSLLNACVYGLSNQRAAEFSKAVPYSRSVLVVRRAPGSDSTSDHDLQVNDVVLKANGKWIDSVSHLAAFYDESPVELLVCRGGKEMTISPTLFRVYSEPMKTLVHWSGMCIEPFNGLNHKQHKWPSEGICIGSISQGSPASHIYGPQLITHINEQLVRNMSDLVIAIKNTKSENEHFLDKLLNNQIGVKDALPGALVKLKMINKTGVIHDFIIETDDLYYPPSCLELKDNDEAAGWTWKLL</sequence>
<feature type="domain" description="PDZ" evidence="2">
    <location>
        <begin position="274"/>
        <end position="352"/>
    </location>
</feature>
<dbReference type="SUPFAM" id="SSF50156">
    <property type="entry name" value="PDZ domain-like"/>
    <property type="match status" value="2"/>
</dbReference>
<dbReference type="InterPro" id="IPR036034">
    <property type="entry name" value="PDZ_sf"/>
</dbReference>
<evidence type="ECO:0000256" key="1">
    <source>
        <dbReference type="SAM" id="MobiDB-lite"/>
    </source>
</evidence>
<dbReference type="InterPro" id="IPR025926">
    <property type="entry name" value="PDZ-like_dom"/>
</dbReference>
<keyword evidence="4" id="KW-1185">Reference proteome</keyword>
<dbReference type="InterPro" id="IPR001478">
    <property type="entry name" value="PDZ"/>
</dbReference>
<protein>
    <recommendedName>
        <fullName evidence="2">PDZ domain-containing protein</fullName>
    </recommendedName>
</protein>
<dbReference type="AlphaFoldDB" id="A0A9W7XLN3"/>
<dbReference type="Gene3D" id="2.30.42.10">
    <property type="match status" value="2"/>
</dbReference>
<proteinExistence type="predicted"/>